<dbReference type="Proteomes" id="UP000276029">
    <property type="component" value="Unassembled WGS sequence"/>
</dbReference>
<evidence type="ECO:0000313" key="4">
    <source>
        <dbReference type="Proteomes" id="UP000275727"/>
    </source>
</evidence>
<protein>
    <recommendedName>
        <fullName evidence="6">Tetratricopeptide repeat protein</fullName>
    </recommendedName>
</protein>
<keyword evidence="1" id="KW-0732">Signal</keyword>
<dbReference type="AlphaFoldDB" id="A0AAD1D910"/>
<evidence type="ECO:0000256" key="1">
    <source>
        <dbReference type="SAM" id="SignalP"/>
    </source>
</evidence>
<reference evidence="2 4" key="1">
    <citation type="submission" date="2018-06" db="EMBL/GenBank/DDBJ databases">
        <title>Complete Genome Sequence of the Microcystin-Degrading Bacterium Sphingosinicella microcystinivorans Strain B-9.</title>
        <authorList>
            <person name="Jin H."/>
            <person name="Nishizawa T."/>
            <person name="Guo Y."/>
            <person name="Nishizawa A."/>
            <person name="Park H."/>
            <person name="Kato H."/>
            <person name="Tsuji K."/>
            <person name="Harada K."/>
        </authorList>
    </citation>
    <scope>NUCLEOTIDE SEQUENCE [LARGE SCALE GENOMIC DNA]</scope>
    <source>
        <strain evidence="2 4">B9</strain>
    </source>
</reference>
<evidence type="ECO:0008006" key="6">
    <source>
        <dbReference type="Google" id="ProtNLM"/>
    </source>
</evidence>
<reference evidence="3 5" key="2">
    <citation type="submission" date="2018-10" db="EMBL/GenBank/DDBJ databases">
        <title>Genomic Encyclopedia of Type Strains, Phase IV (KMG-IV): sequencing the most valuable type-strain genomes for metagenomic binning, comparative biology and taxonomic classification.</title>
        <authorList>
            <person name="Goeker M."/>
        </authorList>
    </citation>
    <scope>NUCLEOTIDE SEQUENCE [LARGE SCALE GENOMIC DNA]</scope>
    <source>
        <strain evidence="3 5">DSM 19791</strain>
    </source>
</reference>
<keyword evidence="5" id="KW-1185">Reference proteome</keyword>
<dbReference type="EMBL" id="AP018711">
    <property type="protein sequence ID" value="BBE35991.1"/>
    <property type="molecule type" value="Genomic_DNA"/>
</dbReference>
<evidence type="ECO:0000313" key="3">
    <source>
        <dbReference type="EMBL" id="RKS88180.1"/>
    </source>
</evidence>
<dbReference type="RefSeq" id="WP_126494988.1">
    <property type="nucleotide sequence ID" value="NZ_AP018711.1"/>
</dbReference>
<feature type="signal peptide" evidence="1">
    <location>
        <begin position="1"/>
        <end position="24"/>
    </location>
</feature>
<feature type="chain" id="PRO_5042043071" description="Tetratricopeptide repeat protein" evidence="1">
    <location>
        <begin position="25"/>
        <end position="539"/>
    </location>
</feature>
<dbReference type="KEGG" id="smic:SmB9_36490"/>
<evidence type="ECO:0000313" key="5">
    <source>
        <dbReference type="Proteomes" id="UP000276029"/>
    </source>
</evidence>
<organism evidence="2 4">
    <name type="scientific">Sphingosinicella microcystinivorans</name>
    <dbReference type="NCBI Taxonomy" id="335406"/>
    <lineage>
        <taxon>Bacteria</taxon>
        <taxon>Pseudomonadati</taxon>
        <taxon>Pseudomonadota</taxon>
        <taxon>Alphaproteobacteria</taxon>
        <taxon>Sphingomonadales</taxon>
        <taxon>Sphingosinicellaceae</taxon>
        <taxon>Sphingosinicella</taxon>
    </lineage>
</organism>
<name>A0AAD1D910_SPHMI</name>
<evidence type="ECO:0000313" key="2">
    <source>
        <dbReference type="EMBL" id="BBE35991.1"/>
    </source>
</evidence>
<sequence>MRRVPRRLLLFAMLALAIPAPVSGDAPNVRAALQALSVAPDAERPERRWRLAQDYAAAGLYAEAEGVLGVLAADSPRRAQMAAFRLLRAEVLNALGAPEKALAALDTPALAEVAAACLQRLAASGRLRDRAGVAAAHRCAGPALAALPAGARAAYLMPAVRTYAEAGDMDAAAAVLRGMEGLSPVQQGEAEYWRGVTLRGDAPAALGHFRRAAAGPNPIAALRAEVAATEIEVAAGRLTPKAALAHMESLDNVWRGGAAERDLLMALGKFRDASGDVPGAFAAWSAVAGDAPGLRQGLSKRFAAVVADVPPDEAVALFGTYPDYAPQGPEADALIRRLAERLAAVGRTAEAARLLDHQVAHRLEGTARASVAVRLAELLVASGNPQRALTVLAETRAALPADLDLRRRQVEAAARIRTGSAAEAGALLAGIEGRNADILRAEAAWTLGEWPVVIAGLEPFLPEGAVSTQDAGLILRVAVAAARQDDRVRLRSLERRYRTMRGQAGRALEALVNAPRDPRVLAAVTETVSAYSVIEGSAA</sequence>
<proteinExistence type="predicted"/>
<dbReference type="Proteomes" id="UP000275727">
    <property type="component" value="Chromosome"/>
</dbReference>
<dbReference type="EMBL" id="RBWX01000009">
    <property type="protein sequence ID" value="RKS88180.1"/>
    <property type="molecule type" value="Genomic_DNA"/>
</dbReference>
<accession>A0AAD1D910</accession>
<gene>
    <name evidence="3" type="ORF">DFR51_2827</name>
    <name evidence="2" type="ORF">SmB9_36490</name>
</gene>